<sequence>MPPKKRDKEIYLPEKNNLPEGITMPAVAATPTTPERLIKVSRQQTFDVSPEPKDTIVGSHQSASAVDNRGDRAAAKSTPSSRTSLSFIDTNFELRIPDGTAAFGRDGFAKKSKANRFAELIETFFFIKARSSLWWELNVLKRSEGTIDDALGRPYILGDLDWHYVNDIEERRHAAEPTVRLSNFELRTPDETAGTPIM</sequence>
<gene>
    <name evidence="2" type="ORF">PITG_10326</name>
</gene>
<proteinExistence type="predicted"/>
<protein>
    <submittedName>
        <fullName evidence="2">Uncharacterized protein</fullName>
    </submittedName>
</protein>
<evidence type="ECO:0000313" key="3">
    <source>
        <dbReference type="Proteomes" id="UP000006643"/>
    </source>
</evidence>
<dbReference type="EMBL" id="DS028135">
    <property type="protein sequence ID" value="EEY56813.1"/>
    <property type="molecule type" value="Genomic_DNA"/>
</dbReference>
<dbReference type="AlphaFoldDB" id="D0NF24"/>
<dbReference type="GeneID" id="9474037"/>
<organism evidence="2 3">
    <name type="scientific">Phytophthora infestans (strain T30-4)</name>
    <name type="common">Potato late blight agent</name>
    <dbReference type="NCBI Taxonomy" id="403677"/>
    <lineage>
        <taxon>Eukaryota</taxon>
        <taxon>Sar</taxon>
        <taxon>Stramenopiles</taxon>
        <taxon>Oomycota</taxon>
        <taxon>Peronosporomycetes</taxon>
        <taxon>Peronosporales</taxon>
        <taxon>Peronosporaceae</taxon>
        <taxon>Phytophthora</taxon>
    </lineage>
</organism>
<name>D0NF24_PHYIT</name>
<evidence type="ECO:0000256" key="1">
    <source>
        <dbReference type="SAM" id="MobiDB-lite"/>
    </source>
</evidence>
<dbReference type="KEGG" id="pif:PITG_10326"/>
<accession>D0NF24</accession>
<keyword evidence="3" id="KW-1185">Reference proteome</keyword>
<reference evidence="3" key="1">
    <citation type="journal article" date="2009" name="Nature">
        <title>Genome sequence and analysis of the Irish potato famine pathogen Phytophthora infestans.</title>
        <authorList>
            <consortium name="The Broad Institute Genome Sequencing Platform"/>
            <person name="Haas B.J."/>
            <person name="Kamoun S."/>
            <person name="Zody M.C."/>
            <person name="Jiang R.H."/>
            <person name="Handsaker R.E."/>
            <person name="Cano L.M."/>
            <person name="Grabherr M."/>
            <person name="Kodira C.D."/>
            <person name="Raffaele S."/>
            <person name="Torto-Alalibo T."/>
            <person name="Bozkurt T.O."/>
            <person name="Ah-Fong A.M."/>
            <person name="Alvarado L."/>
            <person name="Anderson V.L."/>
            <person name="Armstrong M.R."/>
            <person name="Avrova A."/>
            <person name="Baxter L."/>
            <person name="Beynon J."/>
            <person name="Boevink P.C."/>
            <person name="Bollmann S.R."/>
            <person name="Bos J.I."/>
            <person name="Bulone V."/>
            <person name="Cai G."/>
            <person name="Cakir C."/>
            <person name="Carrington J.C."/>
            <person name="Chawner M."/>
            <person name="Conti L."/>
            <person name="Costanzo S."/>
            <person name="Ewan R."/>
            <person name="Fahlgren N."/>
            <person name="Fischbach M.A."/>
            <person name="Fugelstad J."/>
            <person name="Gilroy E.M."/>
            <person name="Gnerre S."/>
            <person name="Green P.J."/>
            <person name="Grenville-Briggs L.J."/>
            <person name="Griffith J."/>
            <person name="Grunwald N.J."/>
            <person name="Horn K."/>
            <person name="Horner N.R."/>
            <person name="Hu C.H."/>
            <person name="Huitema E."/>
            <person name="Jeong D.H."/>
            <person name="Jones A.M."/>
            <person name="Jones J.D."/>
            <person name="Jones R.W."/>
            <person name="Karlsson E.K."/>
            <person name="Kunjeti S.G."/>
            <person name="Lamour K."/>
            <person name="Liu Z."/>
            <person name="Ma L."/>
            <person name="Maclean D."/>
            <person name="Chibucos M.C."/>
            <person name="McDonald H."/>
            <person name="McWalters J."/>
            <person name="Meijer H.J."/>
            <person name="Morgan W."/>
            <person name="Morris P.F."/>
            <person name="Munro C.A."/>
            <person name="O'Neill K."/>
            <person name="Ospina-Giraldo M."/>
            <person name="Pinzon A."/>
            <person name="Pritchard L."/>
            <person name="Ramsahoye B."/>
            <person name="Ren Q."/>
            <person name="Restrepo S."/>
            <person name="Roy S."/>
            <person name="Sadanandom A."/>
            <person name="Savidor A."/>
            <person name="Schornack S."/>
            <person name="Schwartz D.C."/>
            <person name="Schumann U.D."/>
            <person name="Schwessinger B."/>
            <person name="Seyer L."/>
            <person name="Sharpe T."/>
            <person name="Silvar C."/>
            <person name="Song J."/>
            <person name="Studholme D.J."/>
            <person name="Sykes S."/>
            <person name="Thines M."/>
            <person name="van de Vondervoort P.J."/>
            <person name="Phuntumart V."/>
            <person name="Wawra S."/>
            <person name="Weide R."/>
            <person name="Win J."/>
            <person name="Young C."/>
            <person name="Zhou S."/>
            <person name="Fry W."/>
            <person name="Meyers B.C."/>
            <person name="van West P."/>
            <person name="Ristaino J."/>
            <person name="Govers F."/>
            <person name="Birch P.R."/>
            <person name="Whisson S.C."/>
            <person name="Judelson H.S."/>
            <person name="Nusbaum C."/>
        </authorList>
    </citation>
    <scope>NUCLEOTIDE SEQUENCE [LARGE SCALE GENOMIC DNA]</scope>
    <source>
        <strain evidence="3">T30-4</strain>
    </source>
</reference>
<dbReference type="Proteomes" id="UP000006643">
    <property type="component" value="Unassembled WGS sequence"/>
</dbReference>
<dbReference type="VEuPathDB" id="FungiDB:PITG_10326"/>
<evidence type="ECO:0000313" key="2">
    <source>
        <dbReference type="EMBL" id="EEY56813.1"/>
    </source>
</evidence>
<dbReference type="HOGENOM" id="CLU_1380500_0_0_1"/>
<feature type="region of interest" description="Disordered" evidence="1">
    <location>
        <begin position="43"/>
        <end position="80"/>
    </location>
</feature>
<dbReference type="RefSeq" id="XP_002902141.1">
    <property type="nucleotide sequence ID" value="XM_002902095.1"/>
</dbReference>
<dbReference type="InParanoid" id="D0NF24"/>